<proteinExistence type="predicted"/>
<evidence type="ECO:0000256" key="5">
    <source>
        <dbReference type="SAM" id="Phobius"/>
    </source>
</evidence>
<evidence type="ECO:0000256" key="4">
    <source>
        <dbReference type="ARBA" id="ARBA00023136"/>
    </source>
</evidence>
<dbReference type="EMBL" id="RXHU01000032">
    <property type="protein sequence ID" value="RTE09476.1"/>
    <property type="molecule type" value="Genomic_DNA"/>
</dbReference>
<sequence length="115" mass="12489">MQIVSIILEIILGIGYVIVGFMKFGAKEPVESFKQYGYSDGFRILVGIAEILGGIGMLIGIWSQLAGTLAGLWIVVIMLGALVTQIRAKSHANEVMLPVYFLVLALVVPVLNWIV</sequence>
<dbReference type="Proteomes" id="UP000276128">
    <property type="component" value="Unassembled WGS sequence"/>
</dbReference>
<evidence type="ECO:0000256" key="1">
    <source>
        <dbReference type="ARBA" id="ARBA00004141"/>
    </source>
</evidence>
<comment type="subcellular location">
    <subcellularLocation>
        <location evidence="1">Membrane</location>
        <topology evidence="1">Multi-pass membrane protein</topology>
    </subcellularLocation>
</comment>
<name>A0A430JEN9_9BACL</name>
<evidence type="ECO:0000313" key="6">
    <source>
        <dbReference type="EMBL" id="RTE09476.1"/>
    </source>
</evidence>
<dbReference type="OrthoDB" id="2454358at2"/>
<keyword evidence="2 5" id="KW-0812">Transmembrane</keyword>
<protein>
    <submittedName>
        <fullName evidence="6">DoxX family protein</fullName>
    </submittedName>
</protein>
<comment type="caution">
    <text evidence="6">The sequence shown here is derived from an EMBL/GenBank/DDBJ whole genome shotgun (WGS) entry which is preliminary data.</text>
</comment>
<dbReference type="InterPro" id="IPR032808">
    <property type="entry name" value="DoxX"/>
</dbReference>
<accession>A0A430JEN9</accession>
<reference evidence="6 7" key="1">
    <citation type="submission" date="2018-12" db="EMBL/GenBank/DDBJ databases">
        <title>Bacillus ochoae sp. nov., Paenibacillus whitsoniae sp. nov., Paenibacillus spiritus sp. nov. Isolated from the Mars Exploration Rover during spacecraft assembly.</title>
        <authorList>
            <person name="Seuylemezian A."/>
            <person name="Vaishampayan P."/>
        </authorList>
    </citation>
    <scope>NUCLEOTIDE SEQUENCE [LARGE SCALE GENOMIC DNA]</scope>
    <source>
        <strain evidence="6 7">MER 54</strain>
    </source>
</reference>
<keyword evidence="7" id="KW-1185">Reference proteome</keyword>
<feature type="transmembrane region" description="Helical" evidence="5">
    <location>
        <begin position="44"/>
        <end position="63"/>
    </location>
</feature>
<feature type="transmembrane region" description="Helical" evidence="5">
    <location>
        <begin position="69"/>
        <end position="88"/>
    </location>
</feature>
<feature type="transmembrane region" description="Helical" evidence="5">
    <location>
        <begin position="95"/>
        <end position="114"/>
    </location>
</feature>
<gene>
    <name evidence="6" type="ORF">EJQ19_11920</name>
</gene>
<dbReference type="GO" id="GO:0016020">
    <property type="term" value="C:membrane"/>
    <property type="evidence" value="ECO:0007669"/>
    <property type="project" value="UniProtKB-SubCell"/>
</dbReference>
<dbReference type="RefSeq" id="WP_126141449.1">
    <property type="nucleotide sequence ID" value="NZ_RXHU01000032.1"/>
</dbReference>
<keyword evidence="4 5" id="KW-0472">Membrane</keyword>
<evidence type="ECO:0000313" key="7">
    <source>
        <dbReference type="Proteomes" id="UP000276128"/>
    </source>
</evidence>
<dbReference type="Pfam" id="PF13564">
    <property type="entry name" value="DoxX_2"/>
    <property type="match status" value="1"/>
</dbReference>
<evidence type="ECO:0000256" key="2">
    <source>
        <dbReference type="ARBA" id="ARBA00022692"/>
    </source>
</evidence>
<evidence type="ECO:0000256" key="3">
    <source>
        <dbReference type="ARBA" id="ARBA00022989"/>
    </source>
</evidence>
<dbReference type="AlphaFoldDB" id="A0A430JEN9"/>
<keyword evidence="3 5" id="KW-1133">Transmembrane helix</keyword>
<feature type="transmembrane region" description="Helical" evidence="5">
    <location>
        <begin position="6"/>
        <end position="24"/>
    </location>
</feature>
<organism evidence="6 7">
    <name type="scientific">Paenibacillus whitsoniae</name>
    <dbReference type="NCBI Taxonomy" id="2496558"/>
    <lineage>
        <taxon>Bacteria</taxon>
        <taxon>Bacillati</taxon>
        <taxon>Bacillota</taxon>
        <taxon>Bacilli</taxon>
        <taxon>Bacillales</taxon>
        <taxon>Paenibacillaceae</taxon>
        <taxon>Paenibacillus</taxon>
    </lineage>
</organism>